<sequence length="202" mass="22363">MTSLVLVWMTVTCLCWTSGSCQVRSQLNVLYPELHTNQTLLCVCDLGSCDHVLWFRSLAVGDHQPKFQFITSVNSAGRGIHGVDVDVRRFTAKMKNAAMWSLHVSMVTREDAGLYSCVLKGSKTEGVWRPGVLLLPGVTPPTPKPEPVKPVCRCLKNSQESKSKGCDLVYTWSLAGVLGLLVAALLSTLFYFSRLPKKCRHH</sequence>
<dbReference type="InterPro" id="IPR013783">
    <property type="entry name" value="Ig-like_fold"/>
</dbReference>
<gene>
    <name evidence="14" type="ORF">NHX12_029855</name>
</gene>
<evidence type="ECO:0000256" key="2">
    <source>
        <dbReference type="ARBA" id="ARBA00022692"/>
    </source>
</evidence>
<keyword evidence="5 11" id="KW-1133">Transmembrane helix</keyword>
<dbReference type="InterPro" id="IPR013106">
    <property type="entry name" value="Ig_V-set"/>
</dbReference>
<feature type="domain" description="Immunoglobulin V-set" evidence="13">
    <location>
        <begin position="36"/>
        <end position="134"/>
    </location>
</feature>
<keyword evidence="2 11" id="KW-0812">Transmembrane</keyword>
<dbReference type="SUPFAM" id="SSF48726">
    <property type="entry name" value="Immunoglobulin"/>
    <property type="match status" value="1"/>
</dbReference>
<evidence type="ECO:0000313" key="14">
    <source>
        <dbReference type="EMBL" id="KAJ3602096.1"/>
    </source>
</evidence>
<keyword evidence="10" id="KW-0393">Immunoglobulin domain</keyword>
<dbReference type="GO" id="GO:0050776">
    <property type="term" value="P:regulation of immune response"/>
    <property type="evidence" value="ECO:0007669"/>
    <property type="project" value="InterPro"/>
</dbReference>
<dbReference type="Pfam" id="PF07686">
    <property type="entry name" value="V-set"/>
    <property type="match status" value="1"/>
</dbReference>
<evidence type="ECO:0000256" key="4">
    <source>
        <dbReference type="ARBA" id="ARBA00022859"/>
    </source>
</evidence>
<dbReference type="PANTHER" id="PTHR11292">
    <property type="entry name" value="T-CELL SURFACE GLYCOPROTEIN CD8 BETA CHAIN"/>
    <property type="match status" value="1"/>
</dbReference>
<dbReference type="AlphaFoldDB" id="A0A9Q0IM93"/>
<dbReference type="Proteomes" id="UP001148018">
    <property type="component" value="Unassembled WGS sequence"/>
</dbReference>
<dbReference type="GO" id="GO:0009986">
    <property type="term" value="C:cell surface"/>
    <property type="evidence" value="ECO:0007669"/>
    <property type="project" value="TreeGrafter"/>
</dbReference>
<feature type="transmembrane region" description="Helical" evidence="11">
    <location>
        <begin position="169"/>
        <end position="192"/>
    </location>
</feature>
<evidence type="ECO:0000256" key="11">
    <source>
        <dbReference type="SAM" id="Phobius"/>
    </source>
</evidence>
<evidence type="ECO:0000256" key="12">
    <source>
        <dbReference type="SAM" id="SignalP"/>
    </source>
</evidence>
<keyword evidence="3 12" id="KW-0732">Signal</keyword>
<evidence type="ECO:0000256" key="6">
    <source>
        <dbReference type="ARBA" id="ARBA00023130"/>
    </source>
</evidence>
<name>A0A9Q0IM93_9TELE</name>
<accession>A0A9Q0IM93</accession>
<evidence type="ECO:0000313" key="15">
    <source>
        <dbReference type="Proteomes" id="UP001148018"/>
    </source>
</evidence>
<evidence type="ECO:0000256" key="10">
    <source>
        <dbReference type="ARBA" id="ARBA00023319"/>
    </source>
</evidence>
<dbReference type="GO" id="GO:0002250">
    <property type="term" value="P:adaptive immune response"/>
    <property type="evidence" value="ECO:0007669"/>
    <property type="project" value="UniProtKB-KW"/>
</dbReference>
<dbReference type="GO" id="GO:0015026">
    <property type="term" value="F:coreceptor activity"/>
    <property type="evidence" value="ECO:0007669"/>
    <property type="project" value="InterPro"/>
</dbReference>
<reference evidence="14" key="1">
    <citation type="submission" date="2022-07" db="EMBL/GenBank/DDBJ databases">
        <title>Chromosome-level genome of Muraenolepis orangiensis.</title>
        <authorList>
            <person name="Kim J."/>
        </authorList>
    </citation>
    <scope>NUCLEOTIDE SEQUENCE</scope>
    <source>
        <strain evidence="14">KU_S4_2022</strain>
        <tissue evidence="14">Muscle</tissue>
    </source>
</reference>
<dbReference type="InterPro" id="IPR042414">
    <property type="entry name" value="CD8B"/>
</dbReference>
<dbReference type="GO" id="GO:0042288">
    <property type="term" value="F:MHC class I protein binding"/>
    <property type="evidence" value="ECO:0007669"/>
    <property type="project" value="InterPro"/>
</dbReference>
<evidence type="ECO:0000259" key="13">
    <source>
        <dbReference type="Pfam" id="PF07686"/>
    </source>
</evidence>
<feature type="signal peptide" evidence="12">
    <location>
        <begin position="1"/>
        <end position="21"/>
    </location>
</feature>
<keyword evidence="8" id="KW-1015">Disulfide bond</keyword>
<keyword evidence="4" id="KW-0391">Immunity</keyword>
<keyword evidence="7 11" id="KW-0472">Membrane</keyword>
<comment type="caution">
    <text evidence="14">The sequence shown here is derived from an EMBL/GenBank/DDBJ whole genome shotgun (WGS) entry which is preliminary data.</text>
</comment>
<keyword evidence="15" id="KW-1185">Reference proteome</keyword>
<keyword evidence="6" id="KW-1064">Adaptive immunity</keyword>
<dbReference type="GO" id="GO:0016020">
    <property type="term" value="C:membrane"/>
    <property type="evidence" value="ECO:0007669"/>
    <property type="project" value="UniProtKB-SubCell"/>
</dbReference>
<evidence type="ECO:0000256" key="8">
    <source>
        <dbReference type="ARBA" id="ARBA00023157"/>
    </source>
</evidence>
<keyword evidence="9" id="KW-0325">Glycoprotein</keyword>
<evidence type="ECO:0000256" key="1">
    <source>
        <dbReference type="ARBA" id="ARBA00004479"/>
    </source>
</evidence>
<dbReference type="EMBL" id="JANIIK010000046">
    <property type="protein sequence ID" value="KAJ3602096.1"/>
    <property type="molecule type" value="Genomic_DNA"/>
</dbReference>
<proteinExistence type="predicted"/>
<dbReference type="Gene3D" id="2.60.40.10">
    <property type="entry name" value="Immunoglobulins"/>
    <property type="match status" value="1"/>
</dbReference>
<protein>
    <recommendedName>
        <fullName evidence="13">Immunoglobulin V-set domain-containing protein</fullName>
    </recommendedName>
</protein>
<comment type="subcellular location">
    <subcellularLocation>
        <location evidence="1">Membrane</location>
        <topology evidence="1">Single-pass type I membrane protein</topology>
    </subcellularLocation>
</comment>
<dbReference type="OrthoDB" id="9394844at2759"/>
<evidence type="ECO:0000256" key="3">
    <source>
        <dbReference type="ARBA" id="ARBA00022729"/>
    </source>
</evidence>
<dbReference type="PANTHER" id="PTHR11292:SF7">
    <property type="entry name" value="T-CELL SURFACE GLYCOPROTEIN CD8 BETA CHAIN-RELATED"/>
    <property type="match status" value="1"/>
</dbReference>
<dbReference type="InterPro" id="IPR036179">
    <property type="entry name" value="Ig-like_dom_sf"/>
</dbReference>
<evidence type="ECO:0000256" key="5">
    <source>
        <dbReference type="ARBA" id="ARBA00022989"/>
    </source>
</evidence>
<evidence type="ECO:0000256" key="9">
    <source>
        <dbReference type="ARBA" id="ARBA00023180"/>
    </source>
</evidence>
<organism evidence="14 15">
    <name type="scientific">Muraenolepis orangiensis</name>
    <name type="common">Patagonian moray cod</name>
    <dbReference type="NCBI Taxonomy" id="630683"/>
    <lineage>
        <taxon>Eukaryota</taxon>
        <taxon>Metazoa</taxon>
        <taxon>Chordata</taxon>
        <taxon>Craniata</taxon>
        <taxon>Vertebrata</taxon>
        <taxon>Euteleostomi</taxon>
        <taxon>Actinopterygii</taxon>
        <taxon>Neopterygii</taxon>
        <taxon>Teleostei</taxon>
        <taxon>Neoteleostei</taxon>
        <taxon>Acanthomorphata</taxon>
        <taxon>Zeiogadaria</taxon>
        <taxon>Gadariae</taxon>
        <taxon>Gadiformes</taxon>
        <taxon>Muraenolepidoidei</taxon>
        <taxon>Muraenolepididae</taxon>
        <taxon>Muraenolepis</taxon>
    </lineage>
</organism>
<feature type="chain" id="PRO_5040135162" description="Immunoglobulin V-set domain-containing protein" evidence="12">
    <location>
        <begin position="22"/>
        <end position="202"/>
    </location>
</feature>
<evidence type="ECO:0000256" key="7">
    <source>
        <dbReference type="ARBA" id="ARBA00023136"/>
    </source>
</evidence>